<proteinExistence type="predicted"/>
<evidence type="ECO:0000313" key="1">
    <source>
        <dbReference type="EMBL" id="JAV72855.1"/>
    </source>
</evidence>
<accession>A0A1Y1LLQ2</accession>
<dbReference type="EMBL" id="GEZM01056074">
    <property type="protein sequence ID" value="JAV72855.1"/>
    <property type="molecule type" value="Transcribed_RNA"/>
</dbReference>
<organism evidence="1">
    <name type="scientific">Photinus pyralis</name>
    <name type="common">Common eastern firefly</name>
    <name type="synonym">Lampyris pyralis</name>
    <dbReference type="NCBI Taxonomy" id="7054"/>
    <lineage>
        <taxon>Eukaryota</taxon>
        <taxon>Metazoa</taxon>
        <taxon>Ecdysozoa</taxon>
        <taxon>Arthropoda</taxon>
        <taxon>Hexapoda</taxon>
        <taxon>Insecta</taxon>
        <taxon>Pterygota</taxon>
        <taxon>Neoptera</taxon>
        <taxon>Endopterygota</taxon>
        <taxon>Coleoptera</taxon>
        <taxon>Polyphaga</taxon>
        <taxon>Elateriformia</taxon>
        <taxon>Elateroidea</taxon>
        <taxon>Lampyridae</taxon>
        <taxon>Lampyrinae</taxon>
        <taxon>Photinus</taxon>
    </lineage>
</organism>
<dbReference type="AlphaFoldDB" id="A0A1Y1LLQ2"/>
<protein>
    <submittedName>
        <fullName evidence="1">Uncharacterized protein</fullName>
    </submittedName>
</protein>
<reference evidence="1" key="1">
    <citation type="journal article" date="2016" name="Sci. Rep.">
        <title>Molecular characterization of firefly nuptial gifts: a multi-omics approach sheds light on postcopulatory sexual selection.</title>
        <authorList>
            <person name="Al-Wathiqui N."/>
            <person name="Fallon T.R."/>
            <person name="South A."/>
            <person name="Weng J.K."/>
            <person name="Lewis S.M."/>
        </authorList>
    </citation>
    <scope>NUCLEOTIDE SEQUENCE</scope>
</reference>
<name>A0A1Y1LLQ2_PHOPY</name>
<sequence length="111" mass="12479">MFGGSQCTVPMKVMCKKDRQQLRCTVPCKAAIEKEEVKKSRKKKNTEKATDTKRHARLVRLLASSAAAKCPLSTPVMVQECFPPSQKRLCEKCFYTLHMTAMGAKDKRISA</sequence>